<proteinExistence type="inferred from homology"/>
<keyword evidence="2" id="KW-0808">Transferase</keyword>
<name>A0A7Z0CNF7_9ACTN</name>
<dbReference type="SUPFAM" id="SSF53067">
    <property type="entry name" value="Actin-like ATPase domain"/>
    <property type="match status" value="1"/>
</dbReference>
<dbReference type="EC" id="2.7.1.63" evidence="2"/>
<dbReference type="AlphaFoldDB" id="A0A7Z0CNF7"/>
<keyword evidence="2" id="KW-0418">Kinase</keyword>
<dbReference type="Pfam" id="PF00480">
    <property type="entry name" value="ROK"/>
    <property type="match status" value="1"/>
</dbReference>
<dbReference type="PANTHER" id="PTHR18964:SF146">
    <property type="entry name" value="POLYPHOSPHATE GLUCOKINASE"/>
    <property type="match status" value="1"/>
</dbReference>
<dbReference type="Gene3D" id="3.30.420.40">
    <property type="match status" value="2"/>
</dbReference>
<evidence type="ECO:0000256" key="1">
    <source>
        <dbReference type="ARBA" id="ARBA00006479"/>
    </source>
</evidence>
<dbReference type="RefSeq" id="WP_179648555.1">
    <property type="nucleotide sequence ID" value="NZ_JACBZM010000001.1"/>
</dbReference>
<dbReference type="InterPro" id="IPR043129">
    <property type="entry name" value="ATPase_NBD"/>
</dbReference>
<evidence type="ECO:0000313" key="3">
    <source>
        <dbReference type="Proteomes" id="UP000562045"/>
    </source>
</evidence>
<dbReference type="GO" id="GO:0047330">
    <property type="term" value="F:polyphosphate-glucose phosphotransferase activity"/>
    <property type="evidence" value="ECO:0007669"/>
    <property type="project" value="UniProtKB-EC"/>
</dbReference>
<comment type="caution">
    <text evidence="2">The sequence shown here is derived from an EMBL/GenBank/DDBJ whole genome shotgun (WGS) entry which is preliminary data.</text>
</comment>
<protein>
    <submittedName>
        <fullName evidence="2">Polyphosphate glucokinase</fullName>
        <ecNumber evidence="2">2.7.1.63</ecNumber>
    </submittedName>
</protein>
<dbReference type="InterPro" id="IPR000600">
    <property type="entry name" value="ROK"/>
</dbReference>
<dbReference type="Proteomes" id="UP000562045">
    <property type="component" value="Unassembled WGS sequence"/>
</dbReference>
<comment type="similarity">
    <text evidence="1">Belongs to the ROK (NagC/XylR) family.</text>
</comment>
<dbReference type="PANTHER" id="PTHR18964">
    <property type="entry name" value="ROK (REPRESSOR, ORF, KINASE) FAMILY"/>
    <property type="match status" value="1"/>
</dbReference>
<accession>A0A7Z0CNF7</accession>
<organism evidence="2 3">
    <name type="scientific">Nocardioides aromaticivorans</name>
    <dbReference type="NCBI Taxonomy" id="200618"/>
    <lineage>
        <taxon>Bacteria</taxon>
        <taxon>Bacillati</taxon>
        <taxon>Actinomycetota</taxon>
        <taxon>Actinomycetes</taxon>
        <taxon>Propionibacteriales</taxon>
        <taxon>Nocardioidaceae</taxon>
        <taxon>Nocardioides</taxon>
    </lineage>
</organism>
<evidence type="ECO:0000313" key="2">
    <source>
        <dbReference type="EMBL" id="NYI44792.1"/>
    </source>
</evidence>
<dbReference type="CDD" id="cd24058">
    <property type="entry name" value="ASKHA_NBD_ROK_PPGK"/>
    <property type="match status" value="1"/>
</dbReference>
<dbReference type="EMBL" id="JACBZM010000001">
    <property type="protein sequence ID" value="NYI44792.1"/>
    <property type="molecule type" value="Genomic_DNA"/>
</dbReference>
<dbReference type="NCBIfam" id="NF045942">
    <property type="entry name" value="PolPhglucPhase"/>
    <property type="match status" value="1"/>
</dbReference>
<reference evidence="2 3" key="1">
    <citation type="submission" date="2020-07" db="EMBL/GenBank/DDBJ databases">
        <title>Sequencing the genomes of 1000 actinobacteria strains.</title>
        <authorList>
            <person name="Klenk H.-P."/>
        </authorList>
    </citation>
    <scope>NUCLEOTIDE SEQUENCE [LARGE SCALE GENOMIC DNA]</scope>
    <source>
        <strain evidence="2 3">DSM 15131</strain>
    </source>
</reference>
<sequence length="271" mass="27387">MAELPDCAVGVDVGGTTIKAALVAPATGALLAPRAMTSTPRPADPSRVLAEVVGLARALAPVPGTPIGVTLPGVVRNGVVRTAANIDPVWVGFDARSALADLVPGSVHVVNDADAAGVAETAFGAARDQAGVVLVTTLGTGIGSALLLGGTLLPNTELGHLEIDGRPAEHRAATSALHREELGYRAWAERLTTYYRRLEALLSPDLIVVGGAVSASAGKFLPHVDIRTPITAAALGNDAGAIGAALLAAGRDRTAQPAYWGSVGATHCTSW</sequence>
<gene>
    <name evidence="2" type="ORF">BJ993_001872</name>
</gene>